<keyword evidence="4" id="KW-0239">DNA-directed DNA polymerase</keyword>
<organism evidence="6 7">
    <name type="scientific">Ferruginibacter yonginensis</name>
    <dbReference type="NCBI Taxonomy" id="1310416"/>
    <lineage>
        <taxon>Bacteria</taxon>
        <taxon>Pseudomonadati</taxon>
        <taxon>Bacteroidota</taxon>
        <taxon>Chitinophagia</taxon>
        <taxon>Chitinophagales</taxon>
        <taxon>Chitinophagaceae</taxon>
        <taxon>Ferruginibacter</taxon>
    </lineage>
</organism>
<reference evidence="7" key="1">
    <citation type="journal article" date="2019" name="Int. J. Syst. Evol. Microbiol.">
        <title>The Global Catalogue of Microorganisms (GCM) 10K type strain sequencing project: providing services to taxonomists for standard genome sequencing and annotation.</title>
        <authorList>
            <consortium name="The Broad Institute Genomics Platform"/>
            <consortium name="The Broad Institute Genome Sequencing Center for Infectious Disease"/>
            <person name="Wu L."/>
            <person name="Ma J."/>
        </authorList>
    </citation>
    <scope>NUCLEOTIDE SEQUENCE [LARGE SCALE GENOMIC DNA]</scope>
    <source>
        <strain evidence="7">CECT 8289</strain>
    </source>
</reference>
<dbReference type="EC" id="2.7.7.7" evidence="6"/>
<proteinExistence type="predicted"/>
<gene>
    <name evidence="6" type="primary">holA</name>
    <name evidence="6" type="ORF">ACFOWM_00915</name>
</gene>
<evidence type="ECO:0000256" key="4">
    <source>
        <dbReference type="ARBA" id="ARBA00022932"/>
    </source>
</evidence>
<dbReference type="NCBIfam" id="TIGR01128">
    <property type="entry name" value="holA"/>
    <property type="match status" value="1"/>
</dbReference>
<dbReference type="PANTHER" id="PTHR34388:SF1">
    <property type="entry name" value="DNA POLYMERASE III SUBUNIT DELTA"/>
    <property type="match status" value="1"/>
</dbReference>
<dbReference type="InterPro" id="IPR010372">
    <property type="entry name" value="DNA_pol3_delta_N"/>
</dbReference>
<sequence length="336" mass="38204">MSVEKILSSWKKNTFKPVYWLEGEEDFYIDQVVNYAEHHILSEADASFNLTVFYGKDADWAQIINACRRYPMFAEKQVVILKEAQHMKDKDLEELGSYIENAMATTVFVVAYKSKGVDKRKKLYKIIQANAEVLVTQKMKEGKVQEWIMELVQSKGLTIKPKSAALLEEHIGNDLSRISNEIDKLLVNLQQKKTIDEDDIEKYIGISKEYNVFELQAAIIKKDLAAALKIIQYFDANPKAAPIQMVLPALYAYFSKVYIATTMQDQSDNALKPLFYFNPIALGQGKLAMKNYGYAGVEKIILLLHHYNLKSLGVDDGGNTGAQLMKELIVKIMLPN</sequence>
<evidence type="ECO:0000259" key="5">
    <source>
        <dbReference type="Pfam" id="PF06144"/>
    </source>
</evidence>
<comment type="caution">
    <text evidence="6">The sequence shown here is derived from an EMBL/GenBank/DDBJ whole genome shotgun (WGS) entry which is preliminary data.</text>
</comment>
<dbReference type="Gene3D" id="3.40.50.300">
    <property type="entry name" value="P-loop containing nucleotide triphosphate hydrolases"/>
    <property type="match status" value="1"/>
</dbReference>
<dbReference type="EMBL" id="JBHSCZ010000001">
    <property type="protein sequence ID" value="MFC4261424.1"/>
    <property type="molecule type" value="Genomic_DNA"/>
</dbReference>
<evidence type="ECO:0000313" key="7">
    <source>
        <dbReference type="Proteomes" id="UP001595907"/>
    </source>
</evidence>
<dbReference type="Gene3D" id="1.10.8.60">
    <property type="match status" value="1"/>
</dbReference>
<accession>A0ABV8QQU9</accession>
<dbReference type="GO" id="GO:0003887">
    <property type="term" value="F:DNA-directed DNA polymerase activity"/>
    <property type="evidence" value="ECO:0007669"/>
    <property type="project" value="UniProtKB-EC"/>
</dbReference>
<protein>
    <submittedName>
        <fullName evidence="6">DNA polymerase III subunit delta</fullName>
        <ecNumber evidence="6">2.7.7.7</ecNumber>
    </submittedName>
</protein>
<evidence type="ECO:0000256" key="2">
    <source>
        <dbReference type="ARBA" id="ARBA00022695"/>
    </source>
</evidence>
<evidence type="ECO:0000256" key="3">
    <source>
        <dbReference type="ARBA" id="ARBA00022705"/>
    </source>
</evidence>
<dbReference type="RefSeq" id="WP_379705742.1">
    <property type="nucleotide sequence ID" value="NZ_JBHSCZ010000001.1"/>
</dbReference>
<dbReference type="Gene3D" id="1.20.272.10">
    <property type="match status" value="1"/>
</dbReference>
<dbReference type="InterPro" id="IPR027417">
    <property type="entry name" value="P-loop_NTPase"/>
</dbReference>
<feature type="domain" description="DNA polymerase III delta N-terminal" evidence="5">
    <location>
        <begin position="19"/>
        <end position="134"/>
    </location>
</feature>
<keyword evidence="1 6" id="KW-0808">Transferase</keyword>
<keyword evidence="7" id="KW-1185">Reference proteome</keyword>
<keyword evidence="2 6" id="KW-0548">Nucleotidyltransferase</keyword>
<evidence type="ECO:0000313" key="6">
    <source>
        <dbReference type="EMBL" id="MFC4261424.1"/>
    </source>
</evidence>
<dbReference type="Pfam" id="PF06144">
    <property type="entry name" value="DNA_pol3_delta"/>
    <property type="match status" value="1"/>
</dbReference>
<dbReference type="Proteomes" id="UP001595907">
    <property type="component" value="Unassembled WGS sequence"/>
</dbReference>
<dbReference type="InterPro" id="IPR005790">
    <property type="entry name" value="DNA_polIII_delta"/>
</dbReference>
<dbReference type="SUPFAM" id="SSF52540">
    <property type="entry name" value="P-loop containing nucleoside triphosphate hydrolases"/>
    <property type="match status" value="1"/>
</dbReference>
<keyword evidence="3" id="KW-0235">DNA replication</keyword>
<evidence type="ECO:0000256" key="1">
    <source>
        <dbReference type="ARBA" id="ARBA00022679"/>
    </source>
</evidence>
<dbReference type="PANTHER" id="PTHR34388">
    <property type="entry name" value="DNA POLYMERASE III SUBUNIT DELTA"/>
    <property type="match status" value="1"/>
</dbReference>
<name>A0ABV8QQU9_9BACT</name>